<evidence type="ECO:0000313" key="2">
    <source>
        <dbReference type="EMBL" id="TRM59222.1"/>
    </source>
</evidence>
<feature type="compositionally biased region" description="Basic residues" evidence="1">
    <location>
        <begin position="179"/>
        <end position="189"/>
    </location>
</feature>
<evidence type="ECO:0000256" key="1">
    <source>
        <dbReference type="SAM" id="MobiDB-lite"/>
    </source>
</evidence>
<dbReference type="EMBL" id="VDMD01000029">
    <property type="protein sequence ID" value="TRM59222.1"/>
    <property type="molecule type" value="Genomic_DNA"/>
</dbReference>
<feature type="region of interest" description="Disordered" evidence="1">
    <location>
        <begin position="35"/>
        <end position="57"/>
    </location>
</feature>
<feature type="compositionally biased region" description="Low complexity" evidence="1">
    <location>
        <begin position="276"/>
        <end position="302"/>
    </location>
</feature>
<comment type="caution">
    <text evidence="2">The sequence shown here is derived from an EMBL/GenBank/DDBJ whole genome shotgun (WGS) entry which is preliminary data.</text>
</comment>
<feature type="compositionally biased region" description="Low complexity" evidence="1">
    <location>
        <begin position="217"/>
        <end position="229"/>
    </location>
</feature>
<dbReference type="Proteomes" id="UP000320762">
    <property type="component" value="Unassembled WGS sequence"/>
</dbReference>
<gene>
    <name evidence="2" type="ORF">BD626DRAFT_508641</name>
</gene>
<dbReference type="OrthoDB" id="433924at2759"/>
<protein>
    <submittedName>
        <fullName evidence="2">Uncharacterized protein</fullName>
    </submittedName>
</protein>
<feature type="compositionally biased region" description="Low complexity" evidence="1">
    <location>
        <begin position="35"/>
        <end position="48"/>
    </location>
</feature>
<organism evidence="2 3">
    <name type="scientific">Schizophyllum amplum</name>
    <dbReference type="NCBI Taxonomy" id="97359"/>
    <lineage>
        <taxon>Eukaryota</taxon>
        <taxon>Fungi</taxon>
        <taxon>Dikarya</taxon>
        <taxon>Basidiomycota</taxon>
        <taxon>Agaricomycotina</taxon>
        <taxon>Agaricomycetes</taxon>
        <taxon>Agaricomycetidae</taxon>
        <taxon>Agaricales</taxon>
        <taxon>Schizophyllaceae</taxon>
        <taxon>Schizophyllum</taxon>
    </lineage>
</organism>
<proteinExistence type="predicted"/>
<dbReference type="AlphaFoldDB" id="A0A550C334"/>
<keyword evidence="3" id="KW-1185">Reference proteome</keyword>
<feature type="compositionally biased region" description="Basic and acidic residues" evidence="1">
    <location>
        <begin position="230"/>
        <end position="239"/>
    </location>
</feature>
<reference evidence="2 3" key="1">
    <citation type="journal article" date="2019" name="New Phytol.">
        <title>Comparative genomics reveals unique wood-decay strategies and fruiting body development in the Schizophyllaceae.</title>
        <authorList>
            <person name="Almasi E."/>
            <person name="Sahu N."/>
            <person name="Krizsan K."/>
            <person name="Balint B."/>
            <person name="Kovacs G.M."/>
            <person name="Kiss B."/>
            <person name="Cseklye J."/>
            <person name="Drula E."/>
            <person name="Henrissat B."/>
            <person name="Nagy I."/>
            <person name="Chovatia M."/>
            <person name="Adam C."/>
            <person name="LaButti K."/>
            <person name="Lipzen A."/>
            <person name="Riley R."/>
            <person name="Grigoriev I.V."/>
            <person name="Nagy L.G."/>
        </authorList>
    </citation>
    <scope>NUCLEOTIDE SEQUENCE [LARGE SCALE GENOMIC DNA]</scope>
    <source>
        <strain evidence="2 3">NL-1724</strain>
    </source>
</reference>
<feature type="region of interest" description="Disordered" evidence="1">
    <location>
        <begin position="71"/>
        <end position="240"/>
    </location>
</feature>
<name>A0A550C334_9AGAR</name>
<sequence length="853" mass="95861">MVDSFWEDIGHDDDRDYKAGEILYPSKKWIRASTLNTKTASSSAAKSGTKGKKQKVKRDCIDYDDVMRKNKVKKESLKEKSRRKSIASASPARRRGRHGEPSLRKIMRRVPSQKGKKRATSSDIGNSRAESTDESDGVSHPAKKTAVKPEAPKLKKRKRPATPTSDSEDDVRTLSQSPTKKKQKPSKPKHSADSLFSDAEEEDAAPVLPHPPPKSAAPPSSSTTISPTEAPKKSYEKRGVQLMDSEITGYSTLPTKSKLAGALKFTKISKQQKEAAGSASPTAASPSTALVSAPAGPASAGPSKPPLSLPTRKLALPRRKDSVDIGRRNEPPASAKAPNPADLFLQELASERDFAGLTQFMEAEVEEPQHVCDMRLFNVTVRRDERCYSHQGRLRERLCLSLLWSMRLLMATKAGFATNEPSRVVRFFVTGFEETLCELFECPDWYKEEDVLYAALVPWKIIPVVAPPDEHVSMYQFNEAAPSLRAEPLPPAQIPPALEAEFAGRWTMAKGEYQQALHVLQIPHEVLDFLQKQERTFYIHAPSDEYWPNGESREYGPGRTNQEEIFGYETRLLLAVLRQAADKKKGVVTALERTVWIHVGSLKDLGKIPMLIERLNQYDTNFYSYGTHPSVPRQMWGIHTLFTYGGAATFTPRALLDDPITVYSLMEQLHEHPAWCCYILPCVLGMAVRLYYKEDNPMAIFDRDPESFVFSRILQTIDDGKCAFMTAPPPYMPSQPSVAQVDSPKQQDTHDQWVGEQGDVLAMLDTREILEHALNVYDHKVAGRKATEVDADILNELQDDFAQMQIQPPILYDHRRFIIVRGPRDHSLNKERFECLTVDQLIFEDGFFDLTLR</sequence>
<feature type="compositionally biased region" description="Basic and acidic residues" evidence="1">
    <location>
        <begin position="318"/>
        <end position="330"/>
    </location>
</feature>
<accession>A0A550C334</accession>
<feature type="region of interest" description="Disordered" evidence="1">
    <location>
        <begin position="276"/>
        <end position="339"/>
    </location>
</feature>
<evidence type="ECO:0000313" key="3">
    <source>
        <dbReference type="Proteomes" id="UP000320762"/>
    </source>
</evidence>